<organism evidence="3 4">
    <name type="scientific">Borrelia turcica IST7</name>
    <dbReference type="NCBI Taxonomy" id="1104446"/>
    <lineage>
        <taxon>Bacteria</taxon>
        <taxon>Pseudomonadati</taxon>
        <taxon>Spirochaetota</taxon>
        <taxon>Spirochaetia</taxon>
        <taxon>Spirochaetales</taxon>
        <taxon>Borreliaceae</taxon>
        <taxon>Borrelia</taxon>
    </lineage>
</organism>
<evidence type="ECO:0000313" key="3">
    <source>
        <dbReference type="EMBL" id="AYE36848.1"/>
    </source>
</evidence>
<protein>
    <submittedName>
        <fullName evidence="3">Uncharacterized protein</fullName>
    </submittedName>
</protein>
<keyword evidence="3" id="KW-0614">Plasmid</keyword>
<evidence type="ECO:0000256" key="2">
    <source>
        <dbReference type="SAM" id="SignalP"/>
    </source>
</evidence>
<evidence type="ECO:0000256" key="1">
    <source>
        <dbReference type="SAM" id="MobiDB-lite"/>
    </source>
</evidence>
<feature type="compositionally biased region" description="Basic and acidic residues" evidence="1">
    <location>
        <begin position="22"/>
        <end position="31"/>
    </location>
</feature>
<feature type="chain" id="PRO_5017408836" evidence="2">
    <location>
        <begin position="22"/>
        <end position="338"/>
    </location>
</feature>
<feature type="region of interest" description="Disordered" evidence="1">
    <location>
        <begin position="19"/>
        <end position="107"/>
    </location>
</feature>
<evidence type="ECO:0000313" key="4">
    <source>
        <dbReference type="Proteomes" id="UP000275571"/>
    </source>
</evidence>
<keyword evidence="2" id="KW-0732">Signal</keyword>
<feature type="compositionally biased region" description="Basic residues" evidence="1">
    <location>
        <begin position="32"/>
        <end position="50"/>
    </location>
</feature>
<keyword evidence="4" id="KW-1185">Reference proteome</keyword>
<feature type="signal peptide" evidence="2">
    <location>
        <begin position="1"/>
        <end position="21"/>
    </location>
</feature>
<accession>A0A386PNJ9</accession>
<dbReference type="RefSeq" id="WP_120104768.1">
    <property type="nucleotide sequence ID" value="NZ_CP028885.1"/>
</dbReference>
<dbReference type="OrthoDB" id="351117at2"/>
<dbReference type="AlphaFoldDB" id="A0A386PNJ9"/>
<feature type="compositionally biased region" description="Acidic residues" evidence="1">
    <location>
        <begin position="57"/>
        <end position="72"/>
    </location>
</feature>
<geneLocation type="plasmid" evidence="3 4">
    <name>lp129</name>
</geneLocation>
<dbReference type="EMBL" id="CP028885">
    <property type="protein sequence ID" value="AYE36848.1"/>
    <property type="molecule type" value="Genomic_DNA"/>
</dbReference>
<dbReference type="Proteomes" id="UP000275571">
    <property type="component" value="Plasmid lp129"/>
</dbReference>
<reference evidence="3 4" key="1">
    <citation type="journal article" date="2018" name="Infect. Genet. Evol.">
        <title>Genome-wide analysis of Borrelia turcica and 'Candidatus Borrelia tachyglossi' shows relapsing fever-like genomes with unique genomic links to Lyme disease Borrelia.</title>
        <authorList>
            <person name="Gofton A.W."/>
            <person name="Margos G."/>
            <person name="Fingerle V."/>
            <person name="Hepner S."/>
            <person name="Loh S.M."/>
            <person name="Ryan U."/>
            <person name="Irwin P."/>
            <person name="Oskam C.L."/>
        </authorList>
    </citation>
    <scope>NUCLEOTIDE SEQUENCE [LARGE SCALE GENOMIC DNA]</scope>
    <source>
        <strain evidence="3 4">IST7</strain>
        <plasmid evidence="3">lp129</plasmid>
    </source>
</reference>
<name>A0A386PNJ9_9SPIR</name>
<gene>
    <name evidence="3" type="ORF">DB313_04945</name>
</gene>
<sequence>MRLYRVLLALLVMLMGCSQQASKEKDEEKPRITKTGKKKRKQKGVKHKKLYEKPVDDEINDNDDGEEEEINDNDTGKEAEISNNNTGKEAEIRDNNTGKEANSGDGGRVEETLYSVLEKKVNKLRGKLERAKNKFNETERPFPNKEERSRLFSSIQESKRATRAFLAEQYSFLNIVKLMVQQGSDRYPDRMDDIYAGLEYNAGLLAGLDKMITKLNHESQDNGPSSFYHLFLFRIGEVGEFNRKVLYEYFSDATLAKLKRGSDADIEKANELLDDFINKKTDLLALIKAQIRVGGKQKHRSDFYMKVIEARLKETGEAYYDLKESSENIKEFCSKLNK</sequence>
<proteinExistence type="predicted"/>
<feature type="compositionally biased region" description="Basic and acidic residues" evidence="1">
    <location>
        <begin position="88"/>
        <end position="97"/>
    </location>
</feature>
<dbReference type="PROSITE" id="PS51257">
    <property type="entry name" value="PROKAR_LIPOPROTEIN"/>
    <property type="match status" value="1"/>
</dbReference>
<dbReference type="KEGG" id="btur:DB313_04945"/>